<dbReference type="OrthoDB" id="3694014at2"/>
<evidence type="ECO:0000313" key="3">
    <source>
        <dbReference type="Proteomes" id="UP000242444"/>
    </source>
</evidence>
<protein>
    <submittedName>
        <fullName evidence="2">Uncharacterized protein</fullName>
    </submittedName>
</protein>
<dbReference type="EMBL" id="NKYE01000017">
    <property type="protein sequence ID" value="OZM70840.1"/>
    <property type="molecule type" value="Genomic_DNA"/>
</dbReference>
<keyword evidence="3" id="KW-1185">Reference proteome</keyword>
<evidence type="ECO:0000256" key="1">
    <source>
        <dbReference type="SAM" id="SignalP"/>
    </source>
</evidence>
<keyword evidence="1" id="KW-0732">Signal</keyword>
<gene>
    <name evidence="2" type="ORF">CFN78_23255</name>
</gene>
<accession>A0A263CXG3</accession>
<feature type="chain" id="PRO_5012537409" evidence="1">
    <location>
        <begin position="25"/>
        <end position="74"/>
    </location>
</feature>
<reference evidence="2 3" key="1">
    <citation type="submission" date="2017-07" db="EMBL/GenBank/DDBJ databases">
        <title>Amycolatopsis antarcticus sp. nov., isolated from the surface of an Antarcticus brown macroalga.</title>
        <authorList>
            <person name="Wang J."/>
            <person name="Leiva S."/>
            <person name="Huang J."/>
            <person name="Huang Y."/>
        </authorList>
    </citation>
    <scope>NUCLEOTIDE SEQUENCE [LARGE SCALE GENOMIC DNA]</scope>
    <source>
        <strain evidence="2 3">AU-G6</strain>
    </source>
</reference>
<feature type="signal peptide" evidence="1">
    <location>
        <begin position="1"/>
        <end position="24"/>
    </location>
</feature>
<proteinExistence type="predicted"/>
<name>A0A263CXG3_9PSEU</name>
<comment type="caution">
    <text evidence="2">The sequence shown here is derived from an EMBL/GenBank/DDBJ whole genome shotgun (WGS) entry which is preliminary data.</text>
</comment>
<dbReference type="Proteomes" id="UP000242444">
    <property type="component" value="Unassembled WGS sequence"/>
</dbReference>
<sequence>MKKLVVGAVLGFGTLLATATPASAVDWYYTGYWYPSAAACERGYQDIVDNPGGADLPHECRRNGVGVYELWRVG</sequence>
<evidence type="ECO:0000313" key="2">
    <source>
        <dbReference type="EMBL" id="OZM70840.1"/>
    </source>
</evidence>
<organism evidence="2 3">
    <name type="scientific">Amycolatopsis antarctica</name>
    <dbReference type="NCBI Taxonomy" id="1854586"/>
    <lineage>
        <taxon>Bacteria</taxon>
        <taxon>Bacillati</taxon>
        <taxon>Actinomycetota</taxon>
        <taxon>Actinomycetes</taxon>
        <taxon>Pseudonocardiales</taxon>
        <taxon>Pseudonocardiaceae</taxon>
        <taxon>Amycolatopsis</taxon>
    </lineage>
</organism>
<dbReference type="InParanoid" id="A0A263CXG3"/>
<dbReference type="AlphaFoldDB" id="A0A263CXG3"/>
<dbReference type="RefSeq" id="WP_094865023.1">
    <property type="nucleotide sequence ID" value="NZ_NKYE01000017.1"/>
</dbReference>